<dbReference type="PANTHER" id="PTHR22773">
    <property type="entry name" value="NADH DEHYDROGENASE"/>
    <property type="match status" value="1"/>
</dbReference>
<keyword evidence="5" id="KW-1278">Translocase</keyword>
<dbReference type="GO" id="GO:0008137">
    <property type="term" value="F:NADH dehydrogenase (ubiquinone) activity"/>
    <property type="evidence" value="ECO:0007669"/>
    <property type="project" value="InterPro"/>
</dbReference>
<dbReference type="STRING" id="1581420.AAW00_03205"/>
<comment type="catalytic activity">
    <reaction evidence="5">
        <text>a quinone + NADH + 5 H(+)(in) = a quinol + NAD(+) + 4 H(+)(out)</text>
        <dbReference type="Rhea" id="RHEA:57888"/>
        <dbReference type="ChEBI" id="CHEBI:15378"/>
        <dbReference type="ChEBI" id="CHEBI:24646"/>
        <dbReference type="ChEBI" id="CHEBI:57540"/>
        <dbReference type="ChEBI" id="CHEBI:57945"/>
        <dbReference type="ChEBI" id="CHEBI:132124"/>
    </reaction>
</comment>
<feature type="transmembrane region" description="Helical" evidence="5">
    <location>
        <begin position="301"/>
        <end position="323"/>
    </location>
</feature>
<dbReference type="GO" id="GO:0012505">
    <property type="term" value="C:endomembrane system"/>
    <property type="evidence" value="ECO:0007669"/>
    <property type="project" value="UniProtKB-SubCell"/>
</dbReference>
<feature type="transmembrane region" description="Helical" evidence="5">
    <location>
        <begin position="275"/>
        <end position="294"/>
    </location>
</feature>
<dbReference type="RefSeq" id="WP_047002852.1">
    <property type="nucleotide sequence ID" value="NZ_LBHB01000001.1"/>
</dbReference>
<feature type="transmembrane region" description="Helical" evidence="5">
    <location>
        <begin position="134"/>
        <end position="153"/>
    </location>
</feature>
<keyword evidence="2 5" id="KW-0812">Transmembrane</keyword>
<reference evidence="8 9" key="1">
    <citation type="submission" date="2015-04" db="EMBL/GenBank/DDBJ databases">
        <title>The draft genome sequence of Erythrobacter luteus KA37.</title>
        <authorList>
            <person name="Zhuang L."/>
            <person name="Liu Y."/>
            <person name="Shao Z."/>
        </authorList>
    </citation>
    <scope>NUCLEOTIDE SEQUENCE [LARGE SCALE GENOMIC DNA]</scope>
    <source>
        <strain evidence="8 9">KA37</strain>
    </source>
</reference>
<keyword evidence="5" id="KW-0830">Ubiquinone</keyword>
<dbReference type="EMBL" id="LBHB01000001">
    <property type="protein sequence ID" value="KLE35451.1"/>
    <property type="molecule type" value="Genomic_DNA"/>
</dbReference>
<dbReference type="Proteomes" id="UP000053464">
    <property type="component" value="Unassembled WGS sequence"/>
</dbReference>
<dbReference type="GO" id="GO:0005886">
    <property type="term" value="C:plasma membrane"/>
    <property type="evidence" value="ECO:0007669"/>
    <property type="project" value="UniProtKB-SubCell"/>
</dbReference>
<comment type="subcellular location">
    <subcellularLocation>
        <location evidence="5">Cell membrane</location>
        <topology evidence="5">Multi-pass membrane protein</topology>
    </subcellularLocation>
    <subcellularLocation>
        <location evidence="1">Endomembrane system</location>
        <topology evidence="1">Multi-pass membrane protein</topology>
    </subcellularLocation>
    <subcellularLocation>
        <location evidence="6">Membrane</location>
        <topology evidence="6">Multi-pass membrane protein</topology>
    </subcellularLocation>
</comment>
<organism evidence="8 9">
    <name type="scientific">Aurantiacibacter luteus</name>
    <dbReference type="NCBI Taxonomy" id="1581420"/>
    <lineage>
        <taxon>Bacteria</taxon>
        <taxon>Pseudomonadati</taxon>
        <taxon>Pseudomonadota</taxon>
        <taxon>Alphaproteobacteria</taxon>
        <taxon>Sphingomonadales</taxon>
        <taxon>Erythrobacteraceae</taxon>
        <taxon>Aurantiacibacter</taxon>
    </lineage>
</organism>
<dbReference type="NCBIfam" id="TIGR01770">
    <property type="entry name" value="NDH_I_N"/>
    <property type="match status" value="1"/>
</dbReference>
<dbReference type="NCBIfam" id="NF004440">
    <property type="entry name" value="PRK05777.1-3"/>
    <property type="match status" value="1"/>
</dbReference>
<proteinExistence type="inferred from homology"/>
<feature type="transmembrane region" description="Helical" evidence="5">
    <location>
        <begin position="38"/>
        <end position="57"/>
    </location>
</feature>
<dbReference type="InterPro" id="IPR010096">
    <property type="entry name" value="NADH-Q_OxRdtase_suN/2"/>
</dbReference>
<feature type="transmembrane region" description="Helical" evidence="5">
    <location>
        <begin position="329"/>
        <end position="349"/>
    </location>
</feature>
<dbReference type="GO" id="GO:0042773">
    <property type="term" value="P:ATP synthesis coupled electron transport"/>
    <property type="evidence" value="ECO:0007669"/>
    <property type="project" value="InterPro"/>
</dbReference>
<keyword evidence="5" id="KW-0874">Quinone</keyword>
<dbReference type="EC" id="7.1.1.-" evidence="5"/>
<name>A0A0G9MXI7_9SPHN</name>
<keyword evidence="5" id="KW-1003">Cell membrane</keyword>
<protein>
    <recommendedName>
        <fullName evidence="5">NADH-quinone oxidoreductase subunit N</fullName>
        <ecNumber evidence="5">7.1.1.-</ecNumber>
    </recommendedName>
    <alternativeName>
        <fullName evidence="5">NADH dehydrogenase I subunit N</fullName>
    </alternativeName>
    <alternativeName>
        <fullName evidence="5">NDH-1 subunit N</fullName>
    </alternativeName>
</protein>
<feature type="transmembrane region" description="Helical" evidence="5">
    <location>
        <begin position="109"/>
        <end position="128"/>
    </location>
</feature>
<evidence type="ECO:0000256" key="2">
    <source>
        <dbReference type="ARBA" id="ARBA00022692"/>
    </source>
</evidence>
<evidence type="ECO:0000256" key="4">
    <source>
        <dbReference type="ARBA" id="ARBA00023136"/>
    </source>
</evidence>
<dbReference type="GO" id="GO:0048038">
    <property type="term" value="F:quinone binding"/>
    <property type="evidence" value="ECO:0007669"/>
    <property type="project" value="UniProtKB-KW"/>
</dbReference>
<dbReference type="OrthoDB" id="9811718at2"/>
<feature type="transmembrane region" description="Helical" evidence="5">
    <location>
        <begin position="192"/>
        <end position="220"/>
    </location>
</feature>
<feature type="transmembrane region" description="Helical" evidence="5">
    <location>
        <begin position="448"/>
        <end position="469"/>
    </location>
</feature>
<feature type="transmembrane region" description="Helical" evidence="5">
    <location>
        <begin position="406"/>
        <end position="427"/>
    </location>
</feature>
<dbReference type="InterPro" id="IPR001750">
    <property type="entry name" value="ND/Mrp_TM"/>
</dbReference>
<feature type="transmembrane region" description="Helical" evidence="5">
    <location>
        <begin position="165"/>
        <end position="186"/>
    </location>
</feature>
<comment type="similarity">
    <text evidence="5">Belongs to the complex I subunit 2 family.</text>
</comment>
<keyword evidence="5" id="KW-0813">Transport</keyword>
<keyword evidence="9" id="KW-1185">Reference proteome</keyword>
<evidence type="ECO:0000256" key="6">
    <source>
        <dbReference type="RuleBase" id="RU000320"/>
    </source>
</evidence>
<evidence type="ECO:0000256" key="1">
    <source>
        <dbReference type="ARBA" id="ARBA00004127"/>
    </source>
</evidence>
<accession>A0A0G9MXI7</accession>
<dbReference type="HAMAP" id="MF_00445">
    <property type="entry name" value="NDH1_NuoN_1"/>
    <property type="match status" value="1"/>
</dbReference>
<feature type="domain" description="NADH:quinone oxidoreductase/Mrp antiporter transmembrane" evidence="7">
    <location>
        <begin position="128"/>
        <end position="422"/>
    </location>
</feature>
<dbReference type="GO" id="GO:0050136">
    <property type="term" value="F:NADH dehydrogenase (quinone) (non-electrogenic) activity"/>
    <property type="evidence" value="ECO:0007669"/>
    <property type="project" value="UniProtKB-UniRule"/>
</dbReference>
<dbReference type="PATRIC" id="fig|1581420.6.peg.649"/>
<evidence type="ECO:0000313" key="8">
    <source>
        <dbReference type="EMBL" id="KLE35451.1"/>
    </source>
</evidence>
<keyword evidence="5" id="KW-0520">NAD</keyword>
<comment type="caution">
    <text evidence="8">The sequence shown here is derived from an EMBL/GenBank/DDBJ whole genome shotgun (WGS) entry which is preliminary data.</text>
</comment>
<keyword evidence="4 5" id="KW-0472">Membrane</keyword>
<sequence length="488" mass="50507">MDLSTSLGLIAPELVLSLSGLVLLLFAAWGGDKLARTISIATCIALGAAFALVAPAVCAGASGPDRMAFGGQFSADAFAGLAKLMIYAAAGATLVVAPRFFERLGAMRAEFALLVLFAALGMSVMVSAADLVTLYIGLELNSLSAYVLASILRDDERSAEAGLKYFVLGALASGILLFGMSLTYGFTGTTSFAGIAVATAGGLNTGMLFGLIFVLAGLAFKISAAPFHMWTPDVYTGAPTPVTMFFASAPKVAAIALLARVALEAFGTQVDAWRQVVIFAALLSIVVGALGAIGQTNIKRLMAYSSINNVGFILIGLAAATVAGVSGMMVYLAIYVVMTVGSFVAVLLLRDAEGRQLEGIADLAGLSTTRPLVAWCLLALMFSLAGIPPLFGFWGKFVVFQATVQADLVALAAIGIAASVIGAFYYIKIVKVMFFDDPADTVKGEADWAHTVLLVVCALLISPLGYFLIPWLGNIATMAASSLALPVV</sequence>
<evidence type="ECO:0000256" key="5">
    <source>
        <dbReference type="HAMAP-Rule" id="MF_00445"/>
    </source>
</evidence>
<feature type="transmembrane region" description="Helical" evidence="5">
    <location>
        <begin position="6"/>
        <end position="26"/>
    </location>
</feature>
<comment type="function">
    <text evidence="5">NDH-1 shuttles electrons from NADH, via FMN and iron-sulfur (Fe-S) centers, to quinones in the respiratory chain. The immediate electron acceptor for the enzyme in this species is believed to be ubiquinone. Couples the redox reaction to proton translocation (for every two electrons transferred, four hydrogen ions are translocated across the cytoplasmic membrane), and thus conserves the redox energy in a proton gradient.</text>
</comment>
<evidence type="ECO:0000256" key="3">
    <source>
        <dbReference type="ARBA" id="ARBA00022989"/>
    </source>
</evidence>
<gene>
    <name evidence="5" type="primary">nuoN</name>
    <name evidence="8" type="ORF">AAW00_03205</name>
</gene>
<comment type="subunit">
    <text evidence="5">NDH-1 is composed of 14 different subunits. Subunits NuoA, H, J, K, L, M, N constitute the membrane sector of the complex.</text>
</comment>
<keyword evidence="3 5" id="KW-1133">Transmembrane helix</keyword>
<feature type="transmembrane region" description="Helical" evidence="5">
    <location>
        <begin position="241"/>
        <end position="263"/>
    </location>
</feature>
<dbReference type="AlphaFoldDB" id="A0A0G9MXI7"/>
<dbReference type="Pfam" id="PF00361">
    <property type="entry name" value="Proton_antipo_M"/>
    <property type="match status" value="1"/>
</dbReference>
<feature type="transmembrane region" description="Helical" evidence="5">
    <location>
        <begin position="372"/>
        <end position="394"/>
    </location>
</feature>
<evidence type="ECO:0000259" key="7">
    <source>
        <dbReference type="Pfam" id="PF00361"/>
    </source>
</evidence>
<feature type="transmembrane region" description="Helical" evidence="5">
    <location>
        <begin position="77"/>
        <end position="97"/>
    </location>
</feature>
<evidence type="ECO:0000313" key="9">
    <source>
        <dbReference type="Proteomes" id="UP000053464"/>
    </source>
</evidence>